<dbReference type="EMBL" id="SRLO01002802">
    <property type="protein sequence ID" value="TNN32280.1"/>
    <property type="molecule type" value="Genomic_DNA"/>
</dbReference>
<dbReference type="InterPro" id="IPR036116">
    <property type="entry name" value="FN3_sf"/>
</dbReference>
<proteinExistence type="predicted"/>
<dbReference type="InterPro" id="IPR003961">
    <property type="entry name" value="FN3_dom"/>
</dbReference>
<dbReference type="Proteomes" id="UP000314294">
    <property type="component" value="Unassembled WGS sequence"/>
</dbReference>
<reference evidence="3 4" key="1">
    <citation type="submission" date="2019-03" db="EMBL/GenBank/DDBJ databases">
        <title>First draft genome of Liparis tanakae, snailfish: a comprehensive survey of snailfish specific genes.</title>
        <authorList>
            <person name="Kim W."/>
            <person name="Song I."/>
            <person name="Jeong J.-H."/>
            <person name="Kim D."/>
            <person name="Kim S."/>
            <person name="Ryu S."/>
            <person name="Song J.Y."/>
            <person name="Lee S.K."/>
        </authorList>
    </citation>
    <scope>NUCLEOTIDE SEQUENCE [LARGE SCALE GENOMIC DNA]</scope>
    <source>
        <tissue evidence="3">Muscle</tissue>
    </source>
</reference>
<accession>A0A4Z2EUG6</accession>
<dbReference type="SUPFAM" id="SSF49265">
    <property type="entry name" value="Fibronectin type III"/>
    <property type="match status" value="1"/>
</dbReference>
<comment type="caution">
    <text evidence="3">The sequence shown here is derived from an EMBL/GenBank/DDBJ whole genome shotgun (WGS) entry which is preliminary data.</text>
</comment>
<feature type="compositionally biased region" description="Basic and acidic residues" evidence="1">
    <location>
        <begin position="1"/>
        <end position="17"/>
    </location>
</feature>
<gene>
    <name evidence="3" type="primary">SDK1_7</name>
    <name evidence="3" type="ORF">EYF80_057561</name>
</gene>
<evidence type="ECO:0000256" key="1">
    <source>
        <dbReference type="SAM" id="MobiDB-lite"/>
    </source>
</evidence>
<name>A0A4Z2EUG6_9TELE</name>
<sequence length="153" mass="16630">MTNRGSEKKETREREEPDNVSAVLRVPQESLQTSVRFTHPAGYVLWWEVSGAESSREERSLSNSTLQYRLTGLTSTTAYALQVAALTAAGRGVVTPATISTGVPPDLCSAMFSKYFAAQQNWEDYGRALTPPGDTERGRGSVLEVSGLGCDRV</sequence>
<dbReference type="AlphaFoldDB" id="A0A4Z2EUG6"/>
<organism evidence="3 4">
    <name type="scientific">Liparis tanakae</name>
    <name type="common">Tanaka's snailfish</name>
    <dbReference type="NCBI Taxonomy" id="230148"/>
    <lineage>
        <taxon>Eukaryota</taxon>
        <taxon>Metazoa</taxon>
        <taxon>Chordata</taxon>
        <taxon>Craniata</taxon>
        <taxon>Vertebrata</taxon>
        <taxon>Euteleostomi</taxon>
        <taxon>Actinopterygii</taxon>
        <taxon>Neopterygii</taxon>
        <taxon>Teleostei</taxon>
        <taxon>Neoteleostei</taxon>
        <taxon>Acanthomorphata</taxon>
        <taxon>Eupercaria</taxon>
        <taxon>Perciformes</taxon>
        <taxon>Cottioidei</taxon>
        <taxon>Cottales</taxon>
        <taxon>Liparidae</taxon>
        <taxon>Liparis</taxon>
    </lineage>
</organism>
<protein>
    <submittedName>
        <fullName evidence="3">Protein sidekick-1</fullName>
    </submittedName>
</protein>
<evidence type="ECO:0000313" key="4">
    <source>
        <dbReference type="Proteomes" id="UP000314294"/>
    </source>
</evidence>
<keyword evidence="4" id="KW-1185">Reference proteome</keyword>
<dbReference type="InterPro" id="IPR013783">
    <property type="entry name" value="Ig-like_fold"/>
</dbReference>
<evidence type="ECO:0000259" key="2">
    <source>
        <dbReference type="PROSITE" id="PS50853"/>
    </source>
</evidence>
<feature type="region of interest" description="Disordered" evidence="1">
    <location>
        <begin position="1"/>
        <end position="20"/>
    </location>
</feature>
<evidence type="ECO:0000313" key="3">
    <source>
        <dbReference type="EMBL" id="TNN32280.1"/>
    </source>
</evidence>
<feature type="domain" description="Fibronectin type-III" evidence="2">
    <location>
        <begin position="16"/>
        <end position="106"/>
    </location>
</feature>
<dbReference type="CDD" id="cd00063">
    <property type="entry name" value="FN3"/>
    <property type="match status" value="1"/>
</dbReference>
<dbReference type="Gene3D" id="2.60.40.10">
    <property type="entry name" value="Immunoglobulins"/>
    <property type="match status" value="1"/>
</dbReference>
<dbReference type="PROSITE" id="PS50853">
    <property type="entry name" value="FN3"/>
    <property type="match status" value="1"/>
</dbReference>